<evidence type="ECO:0000256" key="5">
    <source>
        <dbReference type="ARBA" id="ARBA00023289"/>
    </source>
</evidence>
<dbReference type="PRINTS" id="PR00449">
    <property type="entry name" value="RASTRNSFRMNG"/>
</dbReference>
<comment type="similarity">
    <text evidence="1">Belongs to the small GTPase superfamily. Rab family.</text>
</comment>
<dbReference type="InterPro" id="IPR027417">
    <property type="entry name" value="P-loop_NTPase"/>
</dbReference>
<dbReference type="OrthoDB" id="10282600at2759"/>
<evidence type="ECO:0000256" key="1">
    <source>
        <dbReference type="ARBA" id="ARBA00006270"/>
    </source>
</evidence>
<organism evidence="6 7">
    <name type="scientific">Strongylocentrotus purpuratus</name>
    <name type="common">Purple sea urchin</name>
    <dbReference type="NCBI Taxonomy" id="7668"/>
    <lineage>
        <taxon>Eukaryota</taxon>
        <taxon>Metazoa</taxon>
        <taxon>Echinodermata</taxon>
        <taxon>Eleutherozoa</taxon>
        <taxon>Echinozoa</taxon>
        <taxon>Echinoidea</taxon>
        <taxon>Euechinoidea</taxon>
        <taxon>Echinacea</taxon>
        <taxon>Camarodonta</taxon>
        <taxon>Echinidea</taxon>
        <taxon>Strongylocentrotidae</taxon>
        <taxon>Strongylocentrotus</taxon>
    </lineage>
</organism>
<dbReference type="SMART" id="SM00175">
    <property type="entry name" value="RAB"/>
    <property type="match status" value="1"/>
</dbReference>
<dbReference type="InParanoid" id="A0A7M7NQM6"/>
<keyword evidence="7" id="KW-1185">Reference proteome</keyword>
<dbReference type="KEGG" id="spu:753691"/>
<evidence type="ECO:0000256" key="4">
    <source>
        <dbReference type="ARBA" id="ARBA00023288"/>
    </source>
</evidence>
<dbReference type="EnsemblMetazoa" id="XM_030983274">
    <property type="protein sequence ID" value="XP_030839134"/>
    <property type="gene ID" value="LOC753691"/>
</dbReference>
<keyword evidence="4" id="KW-0449">Lipoprotein</keyword>
<dbReference type="RefSeq" id="XP_030839135.1">
    <property type="nucleotide sequence ID" value="XM_030983275.1"/>
</dbReference>
<proteinExistence type="inferred from homology"/>
<dbReference type="NCBIfam" id="TIGR00231">
    <property type="entry name" value="small_GTP"/>
    <property type="match status" value="1"/>
</dbReference>
<dbReference type="SUPFAM" id="SSF52540">
    <property type="entry name" value="P-loop containing nucleoside triphosphate hydrolases"/>
    <property type="match status" value="1"/>
</dbReference>
<reference evidence="7" key="1">
    <citation type="submission" date="2015-02" db="EMBL/GenBank/DDBJ databases">
        <title>Genome sequencing for Strongylocentrotus purpuratus.</title>
        <authorList>
            <person name="Murali S."/>
            <person name="Liu Y."/>
            <person name="Vee V."/>
            <person name="English A."/>
            <person name="Wang M."/>
            <person name="Skinner E."/>
            <person name="Han Y."/>
            <person name="Muzny D.M."/>
            <person name="Worley K.C."/>
            <person name="Gibbs R.A."/>
        </authorList>
    </citation>
    <scope>NUCLEOTIDE SEQUENCE</scope>
</reference>
<protein>
    <submittedName>
        <fullName evidence="6">Uncharacterized protein</fullName>
    </submittedName>
</protein>
<dbReference type="CDD" id="cd00154">
    <property type="entry name" value="Rab"/>
    <property type="match status" value="1"/>
</dbReference>
<dbReference type="GO" id="GO:0005525">
    <property type="term" value="F:GTP binding"/>
    <property type="evidence" value="ECO:0000318"/>
    <property type="project" value="GO_Central"/>
</dbReference>
<evidence type="ECO:0000313" key="7">
    <source>
        <dbReference type="Proteomes" id="UP000007110"/>
    </source>
</evidence>
<dbReference type="AlphaFoldDB" id="A0A7M7NQM6"/>
<keyword evidence="3" id="KW-0342">GTP-binding</keyword>
<dbReference type="OMA" id="GHELAVC"/>
<dbReference type="GO" id="GO:0016192">
    <property type="term" value="P:vesicle-mediated transport"/>
    <property type="evidence" value="ECO:0000318"/>
    <property type="project" value="GO_Central"/>
</dbReference>
<dbReference type="SMART" id="SM00174">
    <property type="entry name" value="RHO"/>
    <property type="match status" value="1"/>
</dbReference>
<dbReference type="SMART" id="SM00176">
    <property type="entry name" value="RAN"/>
    <property type="match status" value="1"/>
</dbReference>
<dbReference type="GO" id="GO:0003924">
    <property type="term" value="F:GTPase activity"/>
    <property type="evidence" value="ECO:0000318"/>
    <property type="project" value="GO_Central"/>
</dbReference>
<dbReference type="EnsemblMetazoa" id="XM_030983275">
    <property type="protein sequence ID" value="XP_030839135"/>
    <property type="gene ID" value="LOC753691"/>
</dbReference>
<dbReference type="RefSeq" id="XP_030839134.1">
    <property type="nucleotide sequence ID" value="XM_030983274.1"/>
</dbReference>
<keyword evidence="5" id="KW-0636">Prenylation</keyword>
<dbReference type="PROSITE" id="PS51421">
    <property type="entry name" value="RAS"/>
    <property type="match status" value="1"/>
</dbReference>
<dbReference type="GeneID" id="753691"/>
<dbReference type="InterPro" id="IPR001806">
    <property type="entry name" value="Small_GTPase"/>
</dbReference>
<evidence type="ECO:0000313" key="6">
    <source>
        <dbReference type="EnsemblMetazoa" id="XP_030839135"/>
    </source>
</evidence>
<accession>A0A7M7NQM6</accession>
<dbReference type="SMART" id="SM00173">
    <property type="entry name" value="RAS"/>
    <property type="match status" value="1"/>
</dbReference>
<dbReference type="FunFam" id="3.40.50.300:FF:001447">
    <property type="entry name" value="Ras-related protein Rab-1B"/>
    <property type="match status" value="1"/>
</dbReference>
<dbReference type="Gene3D" id="3.40.50.300">
    <property type="entry name" value="P-loop containing nucleotide triphosphate hydrolases"/>
    <property type="match status" value="1"/>
</dbReference>
<sequence length="204" mass="23019">MAAMFDDLLLSAILIGDIATGKSSLVTRCAEGTFDDAPIVTTGVDFSIARLRLRGATKVRLQLWDTTGQERYHAITSQYYRRAMGVVLVFDVTRKDTFEHLKEVWIPLAIEYADPEAVWMVLGNKVDLADWREVSIENGHELAMCLGCPYLEVSARENHLVFDAFHILANQILKFTYPKLNPCASPRAKSIKLEEEHDKPSCCR</sequence>
<dbReference type="InterPro" id="IPR050305">
    <property type="entry name" value="Small_GTPase_Rab"/>
</dbReference>
<dbReference type="Pfam" id="PF00071">
    <property type="entry name" value="Ras"/>
    <property type="match status" value="1"/>
</dbReference>
<reference evidence="6" key="2">
    <citation type="submission" date="2021-01" db="UniProtKB">
        <authorList>
            <consortium name="EnsemblMetazoa"/>
        </authorList>
    </citation>
    <scope>IDENTIFICATION</scope>
</reference>
<evidence type="ECO:0000256" key="3">
    <source>
        <dbReference type="ARBA" id="ARBA00023134"/>
    </source>
</evidence>
<keyword evidence="2" id="KW-0547">Nucleotide-binding</keyword>
<name>A0A7M7NQM6_STRPU</name>
<dbReference type="InterPro" id="IPR005225">
    <property type="entry name" value="Small_GTP-bd"/>
</dbReference>
<evidence type="ECO:0000256" key="2">
    <source>
        <dbReference type="ARBA" id="ARBA00022741"/>
    </source>
</evidence>
<dbReference type="Proteomes" id="UP000007110">
    <property type="component" value="Unassembled WGS sequence"/>
</dbReference>
<dbReference type="PROSITE" id="PS51419">
    <property type="entry name" value="RAB"/>
    <property type="match status" value="1"/>
</dbReference>
<dbReference type="PANTHER" id="PTHR47980">
    <property type="entry name" value="LD44762P"/>
    <property type="match status" value="1"/>
</dbReference>